<name>A0A1Y2JZW5_9PROT</name>
<keyword evidence="1" id="KW-0175">Coiled coil</keyword>
<dbReference type="Proteomes" id="UP000194003">
    <property type="component" value="Unassembled WGS sequence"/>
</dbReference>
<evidence type="ECO:0000313" key="2">
    <source>
        <dbReference type="EMBL" id="OSM00457.1"/>
    </source>
</evidence>
<protein>
    <submittedName>
        <fullName evidence="2">Uncharacterized protein</fullName>
    </submittedName>
</protein>
<proteinExistence type="predicted"/>
<evidence type="ECO:0000313" key="3">
    <source>
        <dbReference type="Proteomes" id="UP000194003"/>
    </source>
</evidence>
<comment type="caution">
    <text evidence="2">The sequence shown here is derived from an EMBL/GenBank/DDBJ whole genome shotgun (WGS) entry which is preliminary data.</text>
</comment>
<dbReference type="STRING" id="1434232.MAIT1_00979"/>
<keyword evidence="3" id="KW-1185">Reference proteome</keyword>
<reference evidence="2 3" key="1">
    <citation type="journal article" date="2016" name="BMC Genomics">
        <title>Combined genomic and structural analyses of a cultured magnetotactic bacterium reveals its niche adaptation to a dynamic environment.</title>
        <authorList>
            <person name="Araujo A.C."/>
            <person name="Morillo V."/>
            <person name="Cypriano J."/>
            <person name="Teixeira L.C."/>
            <person name="Leao P."/>
            <person name="Lyra S."/>
            <person name="Almeida L.G."/>
            <person name="Bazylinski D.A."/>
            <person name="Vasconcellos A.T."/>
            <person name="Abreu F."/>
            <person name="Lins U."/>
        </authorList>
    </citation>
    <scope>NUCLEOTIDE SEQUENCE [LARGE SCALE GENOMIC DNA]</scope>
    <source>
        <strain evidence="2 3">IT-1</strain>
    </source>
</reference>
<gene>
    <name evidence="2" type="ORF">MAIT1_00979</name>
</gene>
<organism evidence="2 3">
    <name type="scientific">Magnetofaba australis IT-1</name>
    <dbReference type="NCBI Taxonomy" id="1434232"/>
    <lineage>
        <taxon>Bacteria</taxon>
        <taxon>Pseudomonadati</taxon>
        <taxon>Pseudomonadota</taxon>
        <taxon>Magnetococcia</taxon>
        <taxon>Magnetococcales</taxon>
        <taxon>Magnetococcaceae</taxon>
        <taxon>Magnetofaba</taxon>
    </lineage>
</organism>
<feature type="coiled-coil region" evidence="1">
    <location>
        <begin position="75"/>
        <end position="102"/>
    </location>
</feature>
<dbReference type="AlphaFoldDB" id="A0A1Y2JZW5"/>
<accession>A0A1Y2JZW5</accession>
<dbReference type="RefSeq" id="WP_143814997.1">
    <property type="nucleotide sequence ID" value="NZ_LVJN01000021.1"/>
</dbReference>
<evidence type="ECO:0000256" key="1">
    <source>
        <dbReference type="SAM" id="Coils"/>
    </source>
</evidence>
<dbReference type="EMBL" id="LVJN01000021">
    <property type="protein sequence ID" value="OSM00457.1"/>
    <property type="molecule type" value="Genomic_DNA"/>
</dbReference>
<sequence length="119" mass="13450">MRFSALFFPFLNQSLNLDILAPDVFSSCYRQSGFEDKRMHNVSTFKSVSELIADDTVERVLRRAEESCTLPASEIQNARIALSELKEAARQQQQHLQHIRDAAEHASRCGVASKRGRVA</sequence>